<gene>
    <name evidence="1" type="ORF">EVOR1521_LOCUS2130</name>
</gene>
<reference evidence="1" key="1">
    <citation type="submission" date="2023-08" db="EMBL/GenBank/DDBJ databases">
        <authorList>
            <person name="Chen Y."/>
            <person name="Shah S."/>
            <person name="Dougan E. K."/>
            <person name="Thang M."/>
            <person name="Chan C."/>
        </authorList>
    </citation>
    <scope>NUCLEOTIDE SEQUENCE</scope>
</reference>
<keyword evidence="2" id="KW-1185">Reference proteome</keyword>
<name>A0AA36HNQ1_9DINO</name>
<dbReference type="Proteomes" id="UP001178507">
    <property type="component" value="Unassembled WGS sequence"/>
</dbReference>
<comment type="caution">
    <text evidence="1">The sequence shown here is derived from an EMBL/GenBank/DDBJ whole genome shotgun (WGS) entry which is preliminary data.</text>
</comment>
<proteinExistence type="predicted"/>
<evidence type="ECO:0000313" key="2">
    <source>
        <dbReference type="Proteomes" id="UP001178507"/>
    </source>
</evidence>
<protein>
    <submittedName>
        <fullName evidence="1">Uncharacterized protein</fullName>
    </submittedName>
</protein>
<accession>A0AA36HNQ1</accession>
<dbReference type="EMBL" id="CAUJNA010000107">
    <property type="protein sequence ID" value="CAJ1371950.1"/>
    <property type="molecule type" value="Genomic_DNA"/>
</dbReference>
<sequence length="309" mass="35763">MAAAYEDDKINWEKYMELIKGLDWLTYNPPQKKPEWTGRTRNFNFFTPRTPWLRGFPFCVAEGFRCYLRCKGADIKHVYISQPDEWFNQMLSSTNPDCPDWLRGVWHMYDNVANETVVTMEDAMWKNGIGYKWPFVNWTTGSSWWGSVLLGMKYSFVCALQISPDKKWISFSRDDYIYVLGPEDKMVDATGKEIPFVVGQDLLRITWTNGDPKQGIYYQYLMRKVAYKDEDGKLVKTPAYQDLLDRATRPTAAGCCCNLCLCNVSDEDYPSIYDQLDDHQLLVLNETSYPAAEPADPADLTSRPLLAKE</sequence>
<organism evidence="1 2">
    <name type="scientific">Effrenium voratum</name>
    <dbReference type="NCBI Taxonomy" id="2562239"/>
    <lineage>
        <taxon>Eukaryota</taxon>
        <taxon>Sar</taxon>
        <taxon>Alveolata</taxon>
        <taxon>Dinophyceae</taxon>
        <taxon>Suessiales</taxon>
        <taxon>Symbiodiniaceae</taxon>
        <taxon>Effrenium</taxon>
    </lineage>
</organism>
<dbReference type="AlphaFoldDB" id="A0AA36HNQ1"/>
<evidence type="ECO:0000313" key="1">
    <source>
        <dbReference type="EMBL" id="CAJ1371950.1"/>
    </source>
</evidence>